<feature type="transmembrane region" description="Helical" evidence="1">
    <location>
        <begin position="151"/>
        <end position="173"/>
    </location>
</feature>
<keyword evidence="1" id="KW-0472">Membrane</keyword>
<feature type="transmembrane region" description="Helical" evidence="1">
    <location>
        <begin position="61"/>
        <end position="81"/>
    </location>
</feature>
<comment type="caution">
    <text evidence="2">The sequence shown here is derived from an EMBL/GenBank/DDBJ whole genome shotgun (WGS) entry which is preliminary data.</text>
</comment>
<dbReference type="AlphaFoldDB" id="A0AAE5KRL5"/>
<sequence length="328" mass="37743">MFGSKKREKEYTELTTNLQNISGDLVRLNHAVRNVAQNTKEESRDKYNSSINKFFIFLKNWWIFIALGSFLFIFLIAVRIYTIKFSGNFSVAIDYVQSYIPLGPYKWITYSIISLLVGVGSLGIPFYLGYKYVRKQKNIGKRRIRSILYSIIWNCVLSCFLGGILLIVVILYYTGSDVNYWGDAIYISKKLLITNIFFIFLYIFLYHVFRARAYMVGGIDYEKIYNILAVAIMVFSVFGVLFLSDSDMADILVGRKEADLSCIKDMSNPNDKGVTALPVSYDNRGVQVFTGEYVSGEKKWKNDQGMVVHREYLQFDRGYKVMPGACSE</sequence>
<name>A0AAE5KRL5_9MICC</name>
<feature type="transmembrane region" description="Helical" evidence="1">
    <location>
        <begin position="193"/>
        <end position="212"/>
    </location>
</feature>
<keyword evidence="1" id="KW-1133">Transmembrane helix</keyword>
<keyword evidence="1" id="KW-0812">Transmembrane</keyword>
<feature type="transmembrane region" description="Helical" evidence="1">
    <location>
        <begin position="224"/>
        <end position="243"/>
    </location>
</feature>
<evidence type="ECO:0000256" key="1">
    <source>
        <dbReference type="SAM" id="Phobius"/>
    </source>
</evidence>
<organism evidence="2 3">
    <name type="scientific">Rothia dentocariosa</name>
    <dbReference type="NCBI Taxonomy" id="2047"/>
    <lineage>
        <taxon>Bacteria</taxon>
        <taxon>Bacillati</taxon>
        <taxon>Actinomycetota</taxon>
        <taxon>Actinomycetes</taxon>
        <taxon>Micrococcales</taxon>
        <taxon>Micrococcaceae</taxon>
        <taxon>Rothia</taxon>
    </lineage>
</organism>
<protein>
    <submittedName>
        <fullName evidence="2">Uncharacterized protein</fullName>
    </submittedName>
</protein>
<evidence type="ECO:0000313" key="3">
    <source>
        <dbReference type="Proteomes" id="UP000216195"/>
    </source>
</evidence>
<proteinExistence type="predicted"/>
<feature type="transmembrane region" description="Helical" evidence="1">
    <location>
        <begin position="107"/>
        <end position="130"/>
    </location>
</feature>
<gene>
    <name evidence="2" type="ORF">B8W87_03350</name>
</gene>
<evidence type="ECO:0000313" key="2">
    <source>
        <dbReference type="EMBL" id="PAK86172.1"/>
    </source>
</evidence>
<dbReference type="Proteomes" id="UP000216195">
    <property type="component" value="Unassembled WGS sequence"/>
</dbReference>
<dbReference type="EMBL" id="NCWU01000003">
    <property type="protein sequence ID" value="PAK86172.1"/>
    <property type="molecule type" value="Genomic_DNA"/>
</dbReference>
<dbReference type="RefSeq" id="WP_095343227.1">
    <property type="nucleotide sequence ID" value="NZ_NCWU01000003.1"/>
</dbReference>
<reference evidence="2 3" key="1">
    <citation type="submission" date="2017-04" db="EMBL/GenBank/DDBJ databases">
        <title>Kefir bacterial isolates.</title>
        <authorList>
            <person name="Kim Y."/>
            <person name="Blasche S."/>
            <person name="Patil K.R."/>
        </authorList>
    </citation>
    <scope>NUCLEOTIDE SEQUENCE [LARGE SCALE GENOMIC DNA]</scope>
    <source>
        <strain evidence="2 3">OG2-1</strain>
    </source>
</reference>
<accession>A0AAE5KRL5</accession>